<dbReference type="HOGENOM" id="CLU_071837_2_2_2"/>
<dbReference type="Gene3D" id="3.40.50.880">
    <property type="match status" value="1"/>
</dbReference>
<reference evidence="15 16" key="1">
    <citation type="journal article" date="2010" name="Stand. Genomic Sci.">
        <title>Complete genome sequence of Archaeoglobus profundus type strain (AV18).</title>
        <authorList>
            <person name="von Jan M."/>
            <person name="Lapidus A."/>
            <person name="Del Rio T.G."/>
            <person name="Copeland A."/>
            <person name="Tice H."/>
            <person name="Cheng J.F."/>
            <person name="Lucas S."/>
            <person name="Chen F."/>
            <person name="Nolan M."/>
            <person name="Goodwin L."/>
            <person name="Han C."/>
            <person name="Pitluck S."/>
            <person name="Liolios K."/>
            <person name="Ivanova N."/>
            <person name="Mavromatis K."/>
            <person name="Ovchinnikova G."/>
            <person name="Chertkov O."/>
            <person name="Pati A."/>
            <person name="Chen A."/>
            <person name="Palaniappan K."/>
            <person name="Land M."/>
            <person name="Hauser L."/>
            <person name="Chang Y.J."/>
            <person name="Jeffries C.D."/>
            <person name="Saunders E."/>
            <person name="Brettin T."/>
            <person name="Detter J.C."/>
            <person name="Chain P."/>
            <person name="Eichinger K."/>
            <person name="Huber H."/>
            <person name="Spring S."/>
            <person name="Rohde M."/>
            <person name="Goker M."/>
            <person name="Wirth R."/>
            <person name="Woyke T."/>
            <person name="Bristow J."/>
            <person name="Eisen J.A."/>
            <person name="Markowitz V."/>
            <person name="Hugenholtz P."/>
            <person name="Kyrpides N.C."/>
            <person name="Klenk H.P."/>
        </authorList>
    </citation>
    <scope>NUCLEOTIDE SEQUENCE [LARGE SCALE GENOMIC DNA]</scope>
    <source>
        <strain evidence="16">DSM 5631 / JCM 9629 / NBRC 100127 / Av18</strain>
    </source>
</reference>
<dbReference type="UniPathway" id="UPA00031">
    <property type="reaction ID" value="UER00010"/>
</dbReference>
<evidence type="ECO:0000259" key="14">
    <source>
        <dbReference type="Pfam" id="PF00117"/>
    </source>
</evidence>
<evidence type="ECO:0000256" key="1">
    <source>
        <dbReference type="ARBA" id="ARBA00004496"/>
    </source>
</evidence>
<dbReference type="InterPro" id="IPR010139">
    <property type="entry name" value="Imidazole-glycPsynth_HisH"/>
</dbReference>
<comment type="catalytic activity">
    <reaction evidence="11 12">
        <text>L-glutamine + H2O = L-glutamate + NH4(+)</text>
        <dbReference type="Rhea" id="RHEA:15889"/>
        <dbReference type="ChEBI" id="CHEBI:15377"/>
        <dbReference type="ChEBI" id="CHEBI:28938"/>
        <dbReference type="ChEBI" id="CHEBI:29985"/>
        <dbReference type="ChEBI" id="CHEBI:58359"/>
        <dbReference type="EC" id="3.5.1.2"/>
    </reaction>
</comment>
<evidence type="ECO:0000256" key="12">
    <source>
        <dbReference type="HAMAP-Rule" id="MF_00278"/>
    </source>
</evidence>
<organism evidence="15 16">
    <name type="scientific">Archaeoglobus profundus (strain DSM 5631 / JCM 9629 / NBRC 100127 / Av18)</name>
    <dbReference type="NCBI Taxonomy" id="572546"/>
    <lineage>
        <taxon>Archaea</taxon>
        <taxon>Methanobacteriati</taxon>
        <taxon>Methanobacteriota</taxon>
        <taxon>Archaeoglobi</taxon>
        <taxon>Archaeoglobales</taxon>
        <taxon>Archaeoglobaceae</taxon>
        <taxon>Archaeoglobus</taxon>
    </lineage>
</organism>
<comment type="catalytic activity">
    <reaction evidence="10 12">
        <text>5-[(5-phospho-1-deoxy-D-ribulos-1-ylimino)methylamino]-1-(5-phospho-beta-D-ribosyl)imidazole-4-carboxamide + L-glutamine = D-erythro-1-(imidazol-4-yl)glycerol 3-phosphate + 5-amino-1-(5-phospho-beta-D-ribosyl)imidazole-4-carboxamide + L-glutamate + H(+)</text>
        <dbReference type="Rhea" id="RHEA:24793"/>
        <dbReference type="ChEBI" id="CHEBI:15378"/>
        <dbReference type="ChEBI" id="CHEBI:29985"/>
        <dbReference type="ChEBI" id="CHEBI:58278"/>
        <dbReference type="ChEBI" id="CHEBI:58359"/>
        <dbReference type="ChEBI" id="CHEBI:58475"/>
        <dbReference type="ChEBI" id="CHEBI:58525"/>
        <dbReference type="EC" id="4.3.2.10"/>
    </reaction>
</comment>
<evidence type="ECO:0000256" key="7">
    <source>
        <dbReference type="ARBA" id="ARBA00022962"/>
    </source>
</evidence>
<gene>
    <name evidence="12" type="primary">hisH</name>
    <name evidence="15" type="ordered locus">Arcpr_0824</name>
</gene>
<dbReference type="PaxDb" id="572546-Arcpr_0824"/>
<evidence type="ECO:0000256" key="8">
    <source>
        <dbReference type="ARBA" id="ARBA00023102"/>
    </source>
</evidence>
<evidence type="ECO:0000256" key="11">
    <source>
        <dbReference type="ARBA" id="ARBA00049534"/>
    </source>
</evidence>
<dbReference type="NCBIfam" id="TIGR01855">
    <property type="entry name" value="IMP_synth_hisH"/>
    <property type="match status" value="1"/>
</dbReference>
<dbReference type="Proteomes" id="UP000001901">
    <property type="component" value="Chromosome"/>
</dbReference>
<dbReference type="Pfam" id="PF00117">
    <property type="entry name" value="GATase"/>
    <property type="match status" value="1"/>
</dbReference>
<keyword evidence="5 12" id="KW-0028">Amino-acid biosynthesis</keyword>
<comment type="pathway">
    <text evidence="2 12">Amino-acid biosynthesis; L-histidine biosynthesis; L-histidine from 5-phospho-alpha-D-ribose 1-diphosphate: step 5/9.</text>
</comment>
<dbReference type="PROSITE" id="PS51273">
    <property type="entry name" value="GATASE_TYPE_1"/>
    <property type="match status" value="1"/>
</dbReference>
<evidence type="ECO:0000256" key="2">
    <source>
        <dbReference type="ARBA" id="ARBA00005091"/>
    </source>
</evidence>
<dbReference type="KEGG" id="apo:Arcpr_0824"/>
<accession>D2RHW2</accession>
<evidence type="ECO:0000256" key="13">
    <source>
        <dbReference type="PIRSR" id="PIRSR000495-1"/>
    </source>
</evidence>
<evidence type="ECO:0000256" key="5">
    <source>
        <dbReference type="ARBA" id="ARBA00022605"/>
    </source>
</evidence>
<dbReference type="PANTHER" id="PTHR42701">
    <property type="entry name" value="IMIDAZOLE GLYCEROL PHOSPHATE SYNTHASE SUBUNIT HISH"/>
    <property type="match status" value="1"/>
</dbReference>
<evidence type="ECO:0000256" key="6">
    <source>
        <dbReference type="ARBA" id="ARBA00022801"/>
    </source>
</evidence>
<evidence type="ECO:0000256" key="4">
    <source>
        <dbReference type="ARBA" id="ARBA00022490"/>
    </source>
</evidence>
<dbReference type="GO" id="GO:0005737">
    <property type="term" value="C:cytoplasm"/>
    <property type="evidence" value="ECO:0007669"/>
    <property type="project" value="UniProtKB-SubCell"/>
</dbReference>
<evidence type="ECO:0000256" key="9">
    <source>
        <dbReference type="ARBA" id="ARBA00023239"/>
    </source>
</evidence>
<protein>
    <recommendedName>
        <fullName evidence="12">Imidazole glycerol phosphate synthase subunit HisH</fullName>
        <ecNumber evidence="12">4.3.2.10</ecNumber>
    </recommendedName>
    <alternativeName>
        <fullName evidence="12">IGP synthase glutaminase subunit</fullName>
        <ecNumber evidence="12">3.5.1.2</ecNumber>
    </alternativeName>
    <alternativeName>
        <fullName evidence="12">IGP synthase subunit HisH</fullName>
    </alternativeName>
    <alternativeName>
        <fullName evidence="12">ImGP synthase subunit HisH</fullName>
        <shortName evidence="12">IGPS subunit HisH</shortName>
    </alternativeName>
</protein>
<comment type="function">
    <text evidence="12">IGPS catalyzes the conversion of PRFAR and glutamine to IGP, AICAR and glutamate. The HisH subunit catalyzes the hydrolysis of glutamine to glutamate and ammonia as part of the synthesis of IGP and AICAR. The resulting ammonia molecule is channeled to the active site of HisF.</text>
</comment>
<keyword evidence="8 12" id="KW-0368">Histidine biosynthesis</keyword>
<dbReference type="MEROPS" id="C26.965"/>
<dbReference type="EMBL" id="CP001857">
    <property type="protein sequence ID" value="ADB57887.1"/>
    <property type="molecule type" value="Genomic_DNA"/>
</dbReference>
<evidence type="ECO:0000256" key="3">
    <source>
        <dbReference type="ARBA" id="ARBA00011152"/>
    </source>
</evidence>
<feature type="active site" evidence="12 13">
    <location>
        <position position="172"/>
    </location>
</feature>
<feature type="domain" description="Glutamine amidotransferase" evidence="14">
    <location>
        <begin position="29"/>
        <end position="188"/>
    </location>
</feature>
<feature type="active site" evidence="12 13">
    <location>
        <position position="174"/>
    </location>
</feature>
<keyword evidence="4 12" id="KW-0963">Cytoplasm</keyword>
<dbReference type="PANTHER" id="PTHR42701:SF1">
    <property type="entry name" value="IMIDAZOLE GLYCEROL PHOSPHATE SYNTHASE SUBUNIT HISH"/>
    <property type="match status" value="1"/>
</dbReference>
<name>D2RHW2_ARCPA</name>
<keyword evidence="7 12" id="KW-0315">Glutamine amidotransferase</keyword>
<keyword evidence="16" id="KW-1185">Reference proteome</keyword>
<feature type="active site" description="Nucleophile" evidence="12 13">
    <location>
        <position position="70"/>
    </location>
</feature>
<dbReference type="GO" id="GO:0016829">
    <property type="term" value="F:lyase activity"/>
    <property type="evidence" value="ECO:0007669"/>
    <property type="project" value="UniProtKB-KW"/>
</dbReference>
<dbReference type="FunFam" id="3.40.50.880:FF:000009">
    <property type="entry name" value="Imidazole glycerol phosphate synthase subunit HisH"/>
    <property type="match status" value="1"/>
</dbReference>
<evidence type="ECO:0000313" key="16">
    <source>
        <dbReference type="Proteomes" id="UP000001901"/>
    </source>
</evidence>
<dbReference type="EC" id="3.5.1.2" evidence="12"/>
<dbReference type="HAMAP" id="MF_00278">
    <property type="entry name" value="HisH"/>
    <property type="match status" value="1"/>
</dbReference>
<dbReference type="InterPro" id="IPR017926">
    <property type="entry name" value="GATASE"/>
</dbReference>
<dbReference type="eggNOG" id="arCOG00089">
    <property type="taxonomic scope" value="Archaea"/>
</dbReference>
<keyword evidence="6 12" id="KW-0378">Hydrolase</keyword>
<dbReference type="GO" id="GO:0000107">
    <property type="term" value="F:imidazoleglycerol-phosphate synthase activity"/>
    <property type="evidence" value="ECO:0007669"/>
    <property type="project" value="UniProtKB-UniRule"/>
</dbReference>
<keyword evidence="9 12" id="KW-0456">Lyase</keyword>
<comment type="subunit">
    <text evidence="3 12">Heterodimer of HisH and HisF.</text>
</comment>
<evidence type="ECO:0000256" key="10">
    <source>
        <dbReference type="ARBA" id="ARBA00047838"/>
    </source>
</evidence>
<dbReference type="GO" id="GO:0000105">
    <property type="term" value="P:L-histidine biosynthetic process"/>
    <property type="evidence" value="ECO:0007669"/>
    <property type="project" value="UniProtKB-UniRule"/>
</dbReference>
<dbReference type="EC" id="4.3.2.10" evidence="12"/>
<dbReference type="PIRSF" id="PIRSF000495">
    <property type="entry name" value="Amidotransf_hisH"/>
    <property type="match status" value="1"/>
</dbReference>
<dbReference type="GO" id="GO:0004359">
    <property type="term" value="F:glutaminase activity"/>
    <property type="evidence" value="ECO:0007669"/>
    <property type="project" value="UniProtKB-EC"/>
</dbReference>
<sequence>MNYGVGNLKSISKAVDYVGGHAKVTDDPKEIAEAEGIILPGVGAFKSAMENLKPYKDLIINANVPVLGICLGMQLFATESEEGGLHRGLNLIPGRVVRFPDWVGKIPHMGWNQIRIVKDHDVLDGIEEGSFVYFVHSYHFVTEDKFVLTKTEYGIEFVSAVFKDNFIGFQFHPEKSGKVGLRIVENFVKMCKR</sequence>
<dbReference type="STRING" id="572546.Arcpr_0824"/>
<dbReference type="CDD" id="cd01748">
    <property type="entry name" value="GATase1_IGP_Synthase"/>
    <property type="match status" value="1"/>
</dbReference>
<dbReference type="SUPFAM" id="SSF52317">
    <property type="entry name" value="Class I glutamine amidotransferase-like"/>
    <property type="match status" value="1"/>
</dbReference>
<evidence type="ECO:0000313" key="15">
    <source>
        <dbReference type="EMBL" id="ADB57887.1"/>
    </source>
</evidence>
<proteinExistence type="inferred from homology"/>
<dbReference type="AlphaFoldDB" id="D2RHW2"/>
<comment type="subcellular location">
    <subcellularLocation>
        <location evidence="1 12">Cytoplasm</location>
    </subcellularLocation>
</comment>
<dbReference type="InterPro" id="IPR029062">
    <property type="entry name" value="Class_I_gatase-like"/>
</dbReference>